<dbReference type="GO" id="GO:0016787">
    <property type="term" value="F:hydrolase activity"/>
    <property type="evidence" value="ECO:0007669"/>
    <property type="project" value="UniProtKB-KW"/>
</dbReference>
<keyword evidence="5" id="KW-0964">Secreted</keyword>
<comment type="function">
    <text evidence="1 5">Hydrolyzes acetyl esters in homogalacturonan regions of pectin. In type I primary cell wall, galacturonic acid residues of pectin can be acetylated at the O-2 and O-3 positions. Decreasing the degree of acetylation of pectin gels in vitro alters their physical properties.</text>
</comment>
<keyword evidence="6" id="KW-0812">Transmembrane</keyword>
<comment type="subcellular location">
    <subcellularLocation>
        <location evidence="2 5">Secreted</location>
        <location evidence="2 5">Cell wall</location>
    </subcellularLocation>
</comment>
<dbReference type="EC" id="3.1.1.-" evidence="5"/>
<evidence type="ECO:0000256" key="1">
    <source>
        <dbReference type="ARBA" id="ARBA00003534"/>
    </source>
</evidence>
<accession>A0A0A9H5C6</accession>
<feature type="transmembrane region" description="Helical" evidence="6">
    <location>
        <begin position="27"/>
        <end position="51"/>
    </location>
</feature>
<dbReference type="EMBL" id="GBRH01169828">
    <property type="protein sequence ID" value="JAE28068.1"/>
    <property type="molecule type" value="Transcribed_RNA"/>
</dbReference>
<keyword evidence="5" id="KW-0378">Hydrolase</keyword>
<protein>
    <recommendedName>
        <fullName evidence="5">Pectin acetylesterase</fullName>
        <ecNumber evidence="5">3.1.1.-</ecNumber>
    </recommendedName>
</protein>
<reference evidence="7" key="2">
    <citation type="journal article" date="2015" name="Data Brief">
        <title>Shoot transcriptome of the giant reed, Arundo donax.</title>
        <authorList>
            <person name="Barrero R.A."/>
            <person name="Guerrero F.D."/>
            <person name="Moolhuijzen P."/>
            <person name="Goolsby J.A."/>
            <person name="Tidwell J."/>
            <person name="Bellgard S.E."/>
            <person name="Bellgard M.I."/>
        </authorList>
    </citation>
    <scope>NUCLEOTIDE SEQUENCE</scope>
    <source>
        <tissue evidence="7">Shoot tissue taken approximately 20 cm above the soil surface</tissue>
    </source>
</reference>
<evidence type="ECO:0000256" key="4">
    <source>
        <dbReference type="ARBA" id="ARBA00022512"/>
    </source>
</evidence>
<dbReference type="PANTHER" id="PTHR21562">
    <property type="entry name" value="NOTUM-RELATED"/>
    <property type="match status" value="1"/>
</dbReference>
<dbReference type="Pfam" id="PF03283">
    <property type="entry name" value="PAE"/>
    <property type="match status" value="1"/>
</dbReference>
<evidence type="ECO:0000256" key="2">
    <source>
        <dbReference type="ARBA" id="ARBA00004191"/>
    </source>
</evidence>
<organism evidence="7">
    <name type="scientific">Arundo donax</name>
    <name type="common">Giant reed</name>
    <name type="synonym">Donax arundinaceus</name>
    <dbReference type="NCBI Taxonomy" id="35708"/>
    <lineage>
        <taxon>Eukaryota</taxon>
        <taxon>Viridiplantae</taxon>
        <taxon>Streptophyta</taxon>
        <taxon>Embryophyta</taxon>
        <taxon>Tracheophyta</taxon>
        <taxon>Spermatophyta</taxon>
        <taxon>Magnoliopsida</taxon>
        <taxon>Liliopsida</taxon>
        <taxon>Poales</taxon>
        <taxon>Poaceae</taxon>
        <taxon>PACMAD clade</taxon>
        <taxon>Arundinoideae</taxon>
        <taxon>Arundineae</taxon>
        <taxon>Arundo</taxon>
    </lineage>
</organism>
<reference evidence="7" key="1">
    <citation type="submission" date="2014-09" db="EMBL/GenBank/DDBJ databases">
        <authorList>
            <person name="Magalhaes I.L.F."/>
            <person name="Oliveira U."/>
            <person name="Santos F.R."/>
            <person name="Vidigal T.H.D.A."/>
            <person name="Brescovit A.D."/>
            <person name="Santos A.J."/>
        </authorList>
    </citation>
    <scope>NUCLEOTIDE SEQUENCE</scope>
    <source>
        <tissue evidence="7">Shoot tissue taken approximately 20 cm above the soil surface</tissue>
    </source>
</reference>
<keyword evidence="4 5" id="KW-0134">Cell wall</keyword>
<proteinExistence type="inferred from homology"/>
<keyword evidence="5" id="KW-0961">Cell wall biogenesis/degradation</keyword>
<dbReference type="InterPro" id="IPR004963">
    <property type="entry name" value="PAE/NOTUM"/>
</dbReference>
<comment type="similarity">
    <text evidence="3 5">Belongs to the pectinacetylesterase family.</text>
</comment>
<keyword evidence="6" id="KW-0472">Membrane</keyword>
<dbReference type="GO" id="GO:0071555">
    <property type="term" value="P:cell wall organization"/>
    <property type="evidence" value="ECO:0007669"/>
    <property type="project" value="UniProtKB-KW"/>
</dbReference>
<dbReference type="AlphaFoldDB" id="A0A0A9H5C6"/>
<evidence type="ECO:0000313" key="7">
    <source>
        <dbReference type="EMBL" id="JAE28068.1"/>
    </source>
</evidence>
<evidence type="ECO:0000256" key="6">
    <source>
        <dbReference type="SAM" id="Phobius"/>
    </source>
</evidence>
<evidence type="ECO:0000256" key="3">
    <source>
        <dbReference type="ARBA" id="ARBA00005784"/>
    </source>
</evidence>
<keyword evidence="6" id="KW-1133">Transmembrane helix</keyword>
<name>A0A0A9H5C6_ARUDO</name>
<evidence type="ECO:0000256" key="5">
    <source>
        <dbReference type="RuleBase" id="RU363114"/>
    </source>
</evidence>
<sequence>MPSSPPSSASAPAAHHLRLWWRRRGRAGAVGATFAVALLASALLLTLSYYASVPPAASSCSSSPGRRPALVGLTLVRDAEEKGALCLDGSAPGYHLQKGSGTGSQSWLIHLEGGGWCRNLKSCASRQKSMLGSSRYMERQVEFAGSLSDDESQNPDFYNWNKVKIRYCDGASFSGNVKDELQNGTRFFFRGQCIWEAVMNELLLKGLGNAKQLSGFSNRMLCWWVSHLHSL</sequence>
<dbReference type="PANTHER" id="PTHR21562:SF83">
    <property type="entry name" value="PECTIN ACETYLESTERASE 4"/>
    <property type="match status" value="1"/>
</dbReference>